<dbReference type="PANTHER" id="PTHR15950:SF15">
    <property type="entry name" value="PROTEIN VESTIGIAL"/>
    <property type="match status" value="1"/>
</dbReference>
<keyword evidence="3" id="KW-0804">Transcription</keyword>
<dbReference type="GO" id="GO:0006355">
    <property type="term" value="P:regulation of DNA-templated transcription"/>
    <property type="evidence" value="ECO:0007669"/>
    <property type="project" value="InterPro"/>
</dbReference>
<evidence type="ECO:0000256" key="1">
    <source>
        <dbReference type="ARBA" id="ARBA00004123"/>
    </source>
</evidence>
<dbReference type="PANTHER" id="PTHR15950">
    <property type="entry name" value="TRANSCRIPTION COFACTOR VESTIGIAL-LIKE PROTEIN"/>
    <property type="match status" value="1"/>
</dbReference>
<dbReference type="Proteomes" id="UP001187531">
    <property type="component" value="Unassembled WGS sequence"/>
</dbReference>
<organism evidence="6 7">
    <name type="scientific">Artemia franciscana</name>
    <name type="common">Brine shrimp</name>
    <name type="synonym">Artemia sanfranciscana</name>
    <dbReference type="NCBI Taxonomy" id="6661"/>
    <lineage>
        <taxon>Eukaryota</taxon>
        <taxon>Metazoa</taxon>
        <taxon>Ecdysozoa</taxon>
        <taxon>Arthropoda</taxon>
        <taxon>Crustacea</taxon>
        <taxon>Branchiopoda</taxon>
        <taxon>Anostraca</taxon>
        <taxon>Artemiidae</taxon>
        <taxon>Artemia</taxon>
    </lineage>
</organism>
<evidence type="ECO:0000313" key="6">
    <source>
        <dbReference type="EMBL" id="KAK2715658.1"/>
    </source>
</evidence>
<feature type="compositionally biased region" description="Low complexity" evidence="5">
    <location>
        <begin position="68"/>
        <end position="80"/>
    </location>
</feature>
<dbReference type="AlphaFoldDB" id="A0AA88HRB1"/>
<evidence type="ECO:0000256" key="5">
    <source>
        <dbReference type="SAM" id="MobiDB-lite"/>
    </source>
</evidence>
<reference evidence="6" key="1">
    <citation type="submission" date="2023-07" db="EMBL/GenBank/DDBJ databases">
        <title>Chromosome-level genome assembly of Artemia franciscana.</title>
        <authorList>
            <person name="Jo E."/>
        </authorList>
    </citation>
    <scope>NUCLEOTIDE SEQUENCE</scope>
    <source>
        <tissue evidence="6">Whole body</tissue>
    </source>
</reference>
<dbReference type="InterPro" id="IPR011520">
    <property type="entry name" value="Vg_fam"/>
</dbReference>
<evidence type="ECO:0000256" key="3">
    <source>
        <dbReference type="ARBA" id="ARBA00023163"/>
    </source>
</evidence>
<evidence type="ECO:0000313" key="7">
    <source>
        <dbReference type="Proteomes" id="UP001187531"/>
    </source>
</evidence>
<comment type="caution">
    <text evidence="6">The sequence shown here is derived from an EMBL/GenBank/DDBJ whole genome shotgun (WGS) entry which is preliminary data.</text>
</comment>
<dbReference type="GO" id="GO:0005634">
    <property type="term" value="C:nucleus"/>
    <property type="evidence" value="ECO:0007669"/>
    <property type="project" value="UniProtKB-SubCell"/>
</dbReference>
<keyword evidence="4" id="KW-0539">Nucleus</keyword>
<accession>A0AA88HRB1</accession>
<evidence type="ECO:0000256" key="4">
    <source>
        <dbReference type="ARBA" id="ARBA00023242"/>
    </source>
</evidence>
<dbReference type="Pfam" id="PF07545">
    <property type="entry name" value="Vg_Tdu"/>
    <property type="match status" value="1"/>
</dbReference>
<proteinExistence type="predicted"/>
<gene>
    <name evidence="6" type="ORF">QYM36_010287</name>
</gene>
<comment type="subcellular location">
    <subcellularLocation>
        <location evidence="1">Nucleus</location>
    </subcellularLocation>
</comment>
<protein>
    <recommendedName>
        <fullName evidence="8">Transcription cofactor vestigial-like protein 2</fullName>
    </recommendedName>
</protein>
<sequence>MSCAQVMYQPYGGYLTYERQGAGRMQEDTIQKYHGNTTRTDSESSAYIRAVETSMHSATAVTAPPIPSNGSSNSSCAPPAHTNSPKPETRSHPVIQVASPGHLYERKKEEREDEEGDDRKEMRYLSANCVLFTSYAGDSSSVVEEHFNRALGQTNYDVKGATSKAPSPMTQRNFPPSFWNGNYQLSTGSRSTSSYGLSAHPSHDFYNSMAEAYHSSLHPQLGQDPWSHYQLSSQAYFASAYGGVANNRFAPQYGSLLLHQPGPSTSRLGPVPSASHCPSVKAEPWNGRYGDSNPSLDITGDHPPSGYHGPAHTYSGVTALEGGSGSLQDYPKDLYWF</sequence>
<evidence type="ECO:0000256" key="2">
    <source>
        <dbReference type="ARBA" id="ARBA00023015"/>
    </source>
</evidence>
<feature type="region of interest" description="Disordered" evidence="5">
    <location>
        <begin position="264"/>
        <end position="310"/>
    </location>
</feature>
<feature type="region of interest" description="Disordered" evidence="5">
    <location>
        <begin position="58"/>
        <end position="119"/>
    </location>
</feature>
<keyword evidence="2" id="KW-0805">Transcription regulation</keyword>
<keyword evidence="7" id="KW-1185">Reference proteome</keyword>
<evidence type="ECO:0008006" key="8">
    <source>
        <dbReference type="Google" id="ProtNLM"/>
    </source>
</evidence>
<dbReference type="EMBL" id="JAVRJZ010000012">
    <property type="protein sequence ID" value="KAK2715658.1"/>
    <property type="molecule type" value="Genomic_DNA"/>
</dbReference>
<name>A0AA88HRB1_ARTSF</name>